<organism evidence="2 3">
    <name type="scientific">Stephania yunnanensis</name>
    <dbReference type="NCBI Taxonomy" id="152371"/>
    <lineage>
        <taxon>Eukaryota</taxon>
        <taxon>Viridiplantae</taxon>
        <taxon>Streptophyta</taxon>
        <taxon>Embryophyta</taxon>
        <taxon>Tracheophyta</taxon>
        <taxon>Spermatophyta</taxon>
        <taxon>Magnoliopsida</taxon>
        <taxon>Ranunculales</taxon>
        <taxon>Menispermaceae</taxon>
        <taxon>Menispermoideae</taxon>
        <taxon>Cissampelideae</taxon>
        <taxon>Stephania</taxon>
    </lineage>
</organism>
<dbReference type="Proteomes" id="UP001420932">
    <property type="component" value="Unassembled WGS sequence"/>
</dbReference>
<evidence type="ECO:0000313" key="3">
    <source>
        <dbReference type="Proteomes" id="UP001420932"/>
    </source>
</evidence>
<sequence length="273" mass="31240">MQPVLHPLHQHSQLRQALLPSNRDPHIILGSSSPPFPLSFQPQTPMQLKPLRVFLDKFDGTNPLDWLYQAEQYFNLHSIAPENHLDLTAFFMQGEALSWFQWLDHNHQLSSLEAFTRALELRFGPSIFENNQIALFQLRQTGPLLDYITEFEKVNNRIVGIPLKITRSCFIAGLKPELQHELAIHKPFSLSDVIGVAKLFDSKFANARKTVYQTKGLFLPPQPPLSLQSTPTPAQRGFVLTVMTSSSLATTARRRNFYYSGRTRLPLFRIRPP</sequence>
<protein>
    <recommendedName>
        <fullName evidence="1">Retrotransposon gag domain-containing protein</fullName>
    </recommendedName>
</protein>
<dbReference type="EMBL" id="JBBNAF010000013">
    <property type="protein sequence ID" value="KAK9087150.1"/>
    <property type="molecule type" value="Genomic_DNA"/>
</dbReference>
<dbReference type="InterPro" id="IPR005162">
    <property type="entry name" value="Retrotrans_gag_dom"/>
</dbReference>
<proteinExistence type="predicted"/>
<keyword evidence="3" id="KW-1185">Reference proteome</keyword>
<dbReference type="AlphaFoldDB" id="A0AAP0HLG8"/>
<accession>A0AAP0HLG8</accession>
<dbReference type="Pfam" id="PF03732">
    <property type="entry name" value="Retrotrans_gag"/>
    <property type="match status" value="1"/>
</dbReference>
<evidence type="ECO:0000313" key="2">
    <source>
        <dbReference type="EMBL" id="KAK9087150.1"/>
    </source>
</evidence>
<evidence type="ECO:0000259" key="1">
    <source>
        <dbReference type="Pfam" id="PF03732"/>
    </source>
</evidence>
<name>A0AAP0HLG8_9MAGN</name>
<feature type="domain" description="Retrotransposon gag" evidence="1">
    <location>
        <begin position="87"/>
        <end position="176"/>
    </location>
</feature>
<comment type="caution">
    <text evidence="2">The sequence shown here is derived from an EMBL/GenBank/DDBJ whole genome shotgun (WGS) entry which is preliminary data.</text>
</comment>
<reference evidence="2 3" key="1">
    <citation type="submission" date="2024-01" db="EMBL/GenBank/DDBJ databases">
        <title>Genome assemblies of Stephania.</title>
        <authorList>
            <person name="Yang L."/>
        </authorList>
    </citation>
    <scope>NUCLEOTIDE SEQUENCE [LARGE SCALE GENOMIC DNA]</scope>
    <source>
        <strain evidence="2">YNDBR</strain>
        <tissue evidence="2">Leaf</tissue>
    </source>
</reference>
<gene>
    <name evidence="2" type="ORF">Syun_029544</name>
</gene>